<dbReference type="KEGG" id="erc:Ecym_4665"/>
<evidence type="ECO:0000256" key="1">
    <source>
        <dbReference type="SAM" id="MobiDB-lite"/>
    </source>
</evidence>
<dbReference type="Pfam" id="PF22044">
    <property type="entry name" value="SPO24"/>
    <property type="match status" value="1"/>
</dbReference>
<protein>
    <submittedName>
        <fullName evidence="2">Uncharacterized protein</fullName>
    </submittedName>
</protein>
<dbReference type="RefSeq" id="XP_003646503.1">
    <property type="nucleotide sequence ID" value="XM_003646455.1"/>
</dbReference>
<organism evidence="2 3">
    <name type="scientific">Eremothecium cymbalariae (strain CBS 270.75 / DBVPG 7215 / KCTC 17166 / NRRL Y-17582)</name>
    <name type="common">Yeast</name>
    <dbReference type="NCBI Taxonomy" id="931890"/>
    <lineage>
        <taxon>Eukaryota</taxon>
        <taxon>Fungi</taxon>
        <taxon>Dikarya</taxon>
        <taxon>Ascomycota</taxon>
        <taxon>Saccharomycotina</taxon>
        <taxon>Saccharomycetes</taxon>
        <taxon>Saccharomycetales</taxon>
        <taxon>Saccharomycetaceae</taxon>
        <taxon>Eremothecium</taxon>
    </lineage>
</organism>
<dbReference type="Proteomes" id="UP000006790">
    <property type="component" value="Chromosome 4"/>
</dbReference>
<proteinExistence type="predicted"/>
<evidence type="ECO:0000313" key="2">
    <source>
        <dbReference type="EMBL" id="AET39686.1"/>
    </source>
</evidence>
<keyword evidence="3" id="KW-1185">Reference proteome</keyword>
<feature type="compositionally biased region" description="Low complexity" evidence="1">
    <location>
        <begin position="17"/>
        <end position="28"/>
    </location>
</feature>
<evidence type="ECO:0000313" key="3">
    <source>
        <dbReference type="Proteomes" id="UP000006790"/>
    </source>
</evidence>
<dbReference type="HOGENOM" id="CLU_2996501_0_0_1"/>
<accession>G8JSG4</accession>
<sequence>MKFLILTPEESLPFVIPSLSPVTPSGSSSRKDSFGSTCDECCAHRRKDSSASSLQLQ</sequence>
<dbReference type="InterPro" id="IPR054415">
    <property type="entry name" value="SPO24"/>
</dbReference>
<dbReference type="AlphaFoldDB" id="G8JSG4"/>
<name>G8JSG4_ERECY</name>
<gene>
    <name evidence="2" type="ordered locus">Ecym_4665</name>
</gene>
<feature type="region of interest" description="Disordered" evidence="1">
    <location>
        <begin position="17"/>
        <end position="38"/>
    </location>
</feature>
<reference evidence="3" key="1">
    <citation type="journal article" date="2012" name="G3 (Bethesda)">
        <title>Pichia sorbitophila, an interspecies yeast hybrid reveals early steps of genome resolution following polyploidization.</title>
        <authorList>
            <person name="Leh Louis V."/>
            <person name="Despons L."/>
            <person name="Friedrich A."/>
            <person name="Martin T."/>
            <person name="Durrens P."/>
            <person name="Casaregola S."/>
            <person name="Neuveglise C."/>
            <person name="Fairhead C."/>
            <person name="Marck C."/>
            <person name="Cruz J.A."/>
            <person name="Straub M.L."/>
            <person name="Kugler V."/>
            <person name="Sacerdot C."/>
            <person name="Uzunov Z."/>
            <person name="Thierry A."/>
            <person name="Weiss S."/>
            <person name="Bleykasten C."/>
            <person name="De Montigny J."/>
            <person name="Jacques N."/>
            <person name="Jung P."/>
            <person name="Lemaire M."/>
            <person name="Mallet S."/>
            <person name="Morel G."/>
            <person name="Richard G.F."/>
            <person name="Sarkar A."/>
            <person name="Savel G."/>
            <person name="Schacherer J."/>
            <person name="Seret M.L."/>
            <person name="Talla E."/>
            <person name="Samson G."/>
            <person name="Jubin C."/>
            <person name="Poulain J."/>
            <person name="Vacherie B."/>
            <person name="Barbe V."/>
            <person name="Pelletier E."/>
            <person name="Sherman D.J."/>
            <person name="Westhof E."/>
            <person name="Weissenbach J."/>
            <person name="Baret P.V."/>
            <person name="Wincker P."/>
            <person name="Gaillardin C."/>
            <person name="Dujon B."/>
            <person name="Souciet J.L."/>
        </authorList>
    </citation>
    <scope>NUCLEOTIDE SEQUENCE [LARGE SCALE GENOMIC DNA]</scope>
    <source>
        <strain evidence="3">CBS 270.75 / DBVPG 7215 / KCTC 17166 / NRRL Y-17582</strain>
    </source>
</reference>
<dbReference type="EMBL" id="CP002500">
    <property type="protein sequence ID" value="AET39686.1"/>
    <property type="molecule type" value="Genomic_DNA"/>
</dbReference>
<dbReference type="GeneID" id="11470201"/>
<dbReference type="InParanoid" id="G8JSG4"/>